<evidence type="ECO:0000256" key="3">
    <source>
        <dbReference type="RuleBase" id="RU362132"/>
    </source>
</evidence>
<dbReference type="InterPro" id="IPR029035">
    <property type="entry name" value="DHS-like_NAD/FAD-binding_dom"/>
</dbReference>
<dbReference type="Pfam" id="PF00205">
    <property type="entry name" value="TPP_enzyme_M"/>
    <property type="match status" value="1"/>
</dbReference>
<reference evidence="9" key="1">
    <citation type="journal article" date="2019" name="Int. J. Syst. Evol. Microbiol.">
        <title>The Global Catalogue of Microorganisms (GCM) 10K type strain sequencing project: providing services to taxonomists for standard genome sequencing and annotation.</title>
        <authorList>
            <consortium name="The Broad Institute Genomics Platform"/>
            <consortium name="The Broad Institute Genome Sequencing Center for Infectious Disease"/>
            <person name="Wu L."/>
            <person name="Ma J."/>
        </authorList>
    </citation>
    <scope>NUCLEOTIDE SEQUENCE [LARGE SCALE GENOMIC DNA]</scope>
    <source>
        <strain evidence="9">CCM 7043</strain>
    </source>
</reference>
<dbReference type="InterPro" id="IPR012001">
    <property type="entry name" value="Thiamin_PyroP_enz_TPP-bd_dom"/>
</dbReference>
<dbReference type="NCBIfam" id="TIGR04377">
    <property type="entry name" value="myo_inos_iolD"/>
    <property type="match status" value="1"/>
</dbReference>
<dbReference type="PANTHER" id="PTHR18968:SF9">
    <property type="entry name" value="3D-(3,5_4)-TRIHYDROXYCYCLOHEXANE-1,2-DIONE HYDROLASE"/>
    <property type="match status" value="1"/>
</dbReference>
<dbReference type="PROSITE" id="PS00187">
    <property type="entry name" value="TPP_ENZYMES"/>
    <property type="match status" value="1"/>
</dbReference>
<keyword evidence="9" id="KW-1185">Reference proteome</keyword>
<dbReference type="Pfam" id="PF02775">
    <property type="entry name" value="TPP_enzyme_C"/>
    <property type="match status" value="1"/>
</dbReference>
<dbReference type="RefSeq" id="WP_344723657.1">
    <property type="nucleotide sequence ID" value="NZ_BAAAUS010000023.1"/>
</dbReference>
<comment type="similarity">
    <text evidence="1 3">Belongs to the TPP enzyme family.</text>
</comment>
<dbReference type="InterPro" id="IPR012000">
    <property type="entry name" value="Thiamin_PyroP_enz_cen_dom"/>
</dbReference>
<dbReference type="SUPFAM" id="SSF52518">
    <property type="entry name" value="Thiamin diphosphate-binding fold (THDP-binding)"/>
    <property type="match status" value="2"/>
</dbReference>
<dbReference type="Pfam" id="PF02776">
    <property type="entry name" value="TPP_enzyme_N"/>
    <property type="match status" value="1"/>
</dbReference>
<dbReference type="InterPro" id="IPR000399">
    <property type="entry name" value="TPP-bd_CS"/>
</dbReference>
<feature type="domain" description="Thiamine pyrophosphate enzyme TPP-binding" evidence="6">
    <location>
        <begin position="422"/>
        <end position="580"/>
    </location>
</feature>
<evidence type="ECO:0000256" key="4">
    <source>
        <dbReference type="SAM" id="MobiDB-lite"/>
    </source>
</evidence>
<accession>A0ABW4F5W6</accession>
<dbReference type="InterPro" id="IPR029061">
    <property type="entry name" value="THDP-binding"/>
</dbReference>
<feature type="compositionally biased region" description="Basic and acidic residues" evidence="4">
    <location>
        <begin position="613"/>
        <end position="624"/>
    </location>
</feature>
<dbReference type="EC" id="3.7.1.22" evidence="8"/>
<evidence type="ECO:0000313" key="8">
    <source>
        <dbReference type="EMBL" id="MFD1522287.1"/>
    </source>
</evidence>
<feature type="region of interest" description="Disordered" evidence="4">
    <location>
        <begin position="606"/>
        <end position="639"/>
    </location>
</feature>
<dbReference type="Gene3D" id="3.40.50.1220">
    <property type="entry name" value="TPP-binding domain"/>
    <property type="match status" value="1"/>
</dbReference>
<protein>
    <submittedName>
        <fullName evidence="8">3D-(3,5/4)-trihydroxycyclohexane-1,2-dione acylhydrolase (Decyclizing)</fullName>
        <ecNumber evidence="8">3.7.1.22</ecNumber>
    </submittedName>
</protein>
<gene>
    <name evidence="8" type="primary">iolD</name>
    <name evidence="8" type="ORF">ACFSJD_32645</name>
</gene>
<dbReference type="InterPro" id="IPR030817">
    <property type="entry name" value="Myo_inos_IolD"/>
</dbReference>
<evidence type="ECO:0000259" key="6">
    <source>
        <dbReference type="Pfam" id="PF02775"/>
    </source>
</evidence>
<dbReference type="InterPro" id="IPR011766">
    <property type="entry name" value="TPP_enzyme_TPP-bd"/>
</dbReference>
<dbReference type="SUPFAM" id="SSF52467">
    <property type="entry name" value="DHS-like NAD/FAD-binding domain"/>
    <property type="match status" value="1"/>
</dbReference>
<keyword evidence="2 3" id="KW-0786">Thiamine pyrophosphate</keyword>
<dbReference type="Proteomes" id="UP001597114">
    <property type="component" value="Unassembled WGS sequence"/>
</dbReference>
<dbReference type="InterPro" id="IPR045229">
    <property type="entry name" value="TPP_enz"/>
</dbReference>
<comment type="caution">
    <text evidence="8">The sequence shown here is derived from an EMBL/GenBank/DDBJ whole genome shotgun (WGS) entry which is preliminary data.</text>
</comment>
<organism evidence="8 9">
    <name type="scientific">Pseudonocardia yunnanensis</name>
    <dbReference type="NCBI Taxonomy" id="58107"/>
    <lineage>
        <taxon>Bacteria</taxon>
        <taxon>Bacillati</taxon>
        <taxon>Actinomycetota</taxon>
        <taxon>Actinomycetes</taxon>
        <taxon>Pseudonocardiales</taxon>
        <taxon>Pseudonocardiaceae</taxon>
        <taxon>Pseudonocardia</taxon>
    </lineage>
</organism>
<evidence type="ECO:0000259" key="5">
    <source>
        <dbReference type="Pfam" id="PF00205"/>
    </source>
</evidence>
<dbReference type="PANTHER" id="PTHR18968">
    <property type="entry name" value="THIAMINE PYROPHOSPHATE ENZYMES"/>
    <property type="match status" value="1"/>
</dbReference>
<dbReference type="EMBL" id="JBHUCO010000045">
    <property type="protein sequence ID" value="MFD1522287.1"/>
    <property type="molecule type" value="Genomic_DNA"/>
</dbReference>
<evidence type="ECO:0000259" key="7">
    <source>
        <dbReference type="Pfam" id="PF02776"/>
    </source>
</evidence>
<dbReference type="Gene3D" id="3.40.50.970">
    <property type="match status" value="2"/>
</dbReference>
<evidence type="ECO:0000256" key="1">
    <source>
        <dbReference type="ARBA" id="ARBA00007812"/>
    </source>
</evidence>
<feature type="domain" description="Thiamine pyrophosphate enzyme central" evidence="5">
    <location>
        <begin position="224"/>
        <end position="358"/>
    </location>
</feature>
<proteinExistence type="inferred from homology"/>
<name>A0ABW4F5W6_9PSEU</name>
<feature type="domain" description="Thiamine pyrophosphate enzyme N-terminal TPP-binding" evidence="7">
    <location>
        <begin position="48"/>
        <end position="137"/>
    </location>
</feature>
<dbReference type="CDD" id="cd07035">
    <property type="entry name" value="TPP_PYR_POX_like"/>
    <property type="match status" value="1"/>
</dbReference>
<dbReference type="CDD" id="cd02003">
    <property type="entry name" value="TPP_IolD"/>
    <property type="match status" value="1"/>
</dbReference>
<keyword evidence="8" id="KW-0378">Hydrolase</keyword>
<evidence type="ECO:0000313" key="9">
    <source>
        <dbReference type="Proteomes" id="UP001597114"/>
    </source>
</evidence>
<dbReference type="GO" id="GO:0102481">
    <property type="term" value="F:3D-(3,5/4)-trihydroxycyclohexane-1,2-dione hydrolase activity"/>
    <property type="evidence" value="ECO:0007669"/>
    <property type="project" value="UniProtKB-EC"/>
</dbReference>
<evidence type="ECO:0000256" key="2">
    <source>
        <dbReference type="ARBA" id="ARBA00023052"/>
    </source>
</evidence>
<sequence>MTIRLTVAQALVRFLAAQYSERDGTEQRLIPGCFGIFGHGNVAGVAQALLESVQGDGTGADLPYHLARNEQGMVHSAVGYSRMRNRLQAMACTASIGPGSTNMLTGAALATTNRIPVLLLPSDIFATRVASPVLQELEQPFGYDVSVNDAFRPLSRFFDRVWRPEQLPSALLGAMRVLTDPAETGAVTIALPQDVQAEAHDWPDELFEKRVWHIPRPVPEPAALARAADIISSARCPLLVAGGGVHYSEATEALRRFAEATGIPVADTQAGKGALLWEHPQAVGGVGSTGSPVANALARDADVVIGVGTRYSDFTTASRTAFQHADVRFVNINIAAFDAAKHAGAMVVADARAALDALVDAVEGYRVDEAYTAAHREHAERWNQVVDEAAHLGHQPLPAQTEVLGTLNEVMDARDVVVQAAGSMPGDLQMLWRARDSKQYHVEYAYSCMGYEIAGALGVKMAAPEREVFALVGDGSYLMMSQELVTAVSEGIKLNLVIVENRGFASIGSLSESVGSQRFGTAYRYRNPETGQLDGDVLPVDLAANAASLGADVIRVRTIEEFRGALARSRASTRTTAIHIETDPLAPVPSSESWWDVPVSEVAQLDSTKQARKTYEARKAEQRPLLRPSGVPGSQEGSS</sequence>